<protein>
    <submittedName>
        <fullName evidence="3">Uncharacterized protein</fullName>
    </submittedName>
</protein>
<evidence type="ECO:0000256" key="2">
    <source>
        <dbReference type="SAM" id="Phobius"/>
    </source>
</evidence>
<feature type="transmembrane region" description="Helical" evidence="2">
    <location>
        <begin position="186"/>
        <end position="209"/>
    </location>
</feature>
<sequence length="250" mass="26816">MTNSMIALALLADTQVTRAVHEADEARADARAELEARLRQEAAERARQEEAARRAWGEYDARHHNAVNAVRASGTGIVSGSVLAGILALALMILGVWICTTLRLVFPTTFEEADYYRAVNGIGHAINGWLWLMILVAIVCGVVARWAPVATWLTVAVIGWAVYKSAPAASSPGGIGFVFSDLVLDLGMVSVLLFTAICLGLFWILALTYGQADRARESRLGLEKAQENLRGVEANPPSVPRPAPVSGLPS</sequence>
<keyword evidence="2" id="KW-0812">Transmembrane</keyword>
<dbReference type="RefSeq" id="WP_141763947.1">
    <property type="nucleotide sequence ID" value="NZ_JALXRO010000002.1"/>
</dbReference>
<dbReference type="EMBL" id="JALXTC010000004">
    <property type="protein sequence ID" value="MCT2116460.1"/>
    <property type="molecule type" value="Genomic_DNA"/>
</dbReference>
<comment type="caution">
    <text evidence="3">The sequence shown here is derived from an EMBL/GenBank/DDBJ whole genome shotgun (WGS) entry which is preliminary data.</text>
</comment>
<organism evidence="3 4">
    <name type="scientific">Dietzia cinnamea</name>
    <dbReference type="NCBI Taxonomy" id="321318"/>
    <lineage>
        <taxon>Bacteria</taxon>
        <taxon>Bacillati</taxon>
        <taxon>Actinomycetota</taxon>
        <taxon>Actinomycetes</taxon>
        <taxon>Mycobacteriales</taxon>
        <taxon>Dietziaceae</taxon>
        <taxon>Dietzia</taxon>
    </lineage>
</organism>
<evidence type="ECO:0000313" key="3">
    <source>
        <dbReference type="EMBL" id="MCT2116460.1"/>
    </source>
</evidence>
<feature type="transmembrane region" description="Helical" evidence="2">
    <location>
        <begin position="81"/>
        <end position="106"/>
    </location>
</feature>
<feature type="transmembrane region" description="Helical" evidence="2">
    <location>
        <begin position="149"/>
        <end position="166"/>
    </location>
</feature>
<keyword evidence="2" id="KW-0472">Membrane</keyword>
<feature type="region of interest" description="Disordered" evidence="1">
    <location>
        <begin position="227"/>
        <end position="250"/>
    </location>
</feature>
<keyword evidence="2" id="KW-1133">Transmembrane helix</keyword>
<evidence type="ECO:0000256" key="1">
    <source>
        <dbReference type="SAM" id="MobiDB-lite"/>
    </source>
</evidence>
<feature type="transmembrane region" description="Helical" evidence="2">
    <location>
        <begin position="126"/>
        <end position="144"/>
    </location>
</feature>
<gene>
    <name evidence="3" type="ORF">M3D93_01600</name>
</gene>
<dbReference type="Proteomes" id="UP001206890">
    <property type="component" value="Unassembled WGS sequence"/>
</dbReference>
<reference evidence="3" key="1">
    <citation type="submission" date="2022-04" db="EMBL/GenBank/DDBJ databases">
        <title>Human microbiome associated bacterial genomes.</title>
        <authorList>
            <person name="Sandstrom S."/>
            <person name="Salamzade R."/>
            <person name="Kalan L.R."/>
        </authorList>
    </citation>
    <scope>NUCLEOTIDE SEQUENCE</scope>
    <source>
        <strain evidence="3">P3-SID1762</strain>
    </source>
</reference>
<name>A0AAW5Q5P8_9ACTN</name>
<dbReference type="AlphaFoldDB" id="A0AAW5Q5P8"/>
<accession>A0AAW5Q5P8</accession>
<evidence type="ECO:0000313" key="4">
    <source>
        <dbReference type="Proteomes" id="UP001206890"/>
    </source>
</evidence>
<proteinExistence type="predicted"/>